<name>A0A212JGI3_9BACT</name>
<organism evidence="1">
    <name type="scientific">uncultured Dysgonomonas sp</name>
    <dbReference type="NCBI Taxonomy" id="206096"/>
    <lineage>
        <taxon>Bacteria</taxon>
        <taxon>Pseudomonadati</taxon>
        <taxon>Bacteroidota</taxon>
        <taxon>Bacteroidia</taxon>
        <taxon>Bacteroidales</taxon>
        <taxon>Dysgonomonadaceae</taxon>
        <taxon>Dysgonomonas</taxon>
        <taxon>environmental samples</taxon>
    </lineage>
</organism>
<dbReference type="AlphaFoldDB" id="A0A212JGI3"/>
<evidence type="ECO:0000313" key="1">
    <source>
        <dbReference type="EMBL" id="SBV98521.1"/>
    </source>
</evidence>
<proteinExistence type="predicted"/>
<reference evidence="1" key="1">
    <citation type="submission" date="2016-04" db="EMBL/GenBank/DDBJ databases">
        <authorList>
            <person name="Evans L.H."/>
            <person name="Alamgir A."/>
            <person name="Owens N."/>
            <person name="Weber N.D."/>
            <person name="Virtaneva K."/>
            <person name="Barbian K."/>
            <person name="Babar A."/>
            <person name="Rosenke K."/>
        </authorList>
    </citation>
    <scope>NUCLEOTIDE SEQUENCE</scope>
    <source>
        <strain evidence="1">86-1</strain>
    </source>
</reference>
<accession>A0A212JGI3</accession>
<gene>
    <name evidence="1" type="ORF">KL86DYS1_12195</name>
</gene>
<protein>
    <submittedName>
        <fullName evidence="1">Uncharacterized protein</fullName>
    </submittedName>
</protein>
<sequence length="53" mass="6406">MNDVLRLNIAQTSFSFIKKLRSNFIYTRRKTSLRDYSDMSFYGLNFVHKTSFF</sequence>
<dbReference type="EMBL" id="FLUM01000001">
    <property type="protein sequence ID" value="SBV98521.1"/>
    <property type="molecule type" value="Genomic_DNA"/>
</dbReference>